<organism evidence="3 4">
    <name type="scientific">Flavipsychrobacter stenotrophus</name>
    <dbReference type="NCBI Taxonomy" id="2077091"/>
    <lineage>
        <taxon>Bacteria</taxon>
        <taxon>Pseudomonadati</taxon>
        <taxon>Bacteroidota</taxon>
        <taxon>Chitinophagia</taxon>
        <taxon>Chitinophagales</taxon>
        <taxon>Chitinophagaceae</taxon>
        <taxon>Flavipsychrobacter</taxon>
    </lineage>
</organism>
<keyword evidence="1" id="KW-0732">Signal</keyword>
<reference evidence="3 4" key="1">
    <citation type="submission" date="2018-01" db="EMBL/GenBank/DDBJ databases">
        <title>A novel member of the phylum Bacteroidetes isolated from glacier ice.</title>
        <authorList>
            <person name="Liu Q."/>
            <person name="Xin Y.-H."/>
        </authorList>
    </citation>
    <scope>NUCLEOTIDE SEQUENCE [LARGE SCALE GENOMIC DNA]</scope>
    <source>
        <strain evidence="3 4">RB1R16</strain>
    </source>
</reference>
<keyword evidence="4" id="KW-1185">Reference proteome</keyword>
<protein>
    <recommendedName>
        <fullName evidence="2">Outer membrane protein beta-barrel domain-containing protein</fullName>
    </recommendedName>
</protein>
<evidence type="ECO:0000313" key="4">
    <source>
        <dbReference type="Proteomes" id="UP000239872"/>
    </source>
</evidence>
<evidence type="ECO:0000259" key="2">
    <source>
        <dbReference type="Pfam" id="PF13568"/>
    </source>
</evidence>
<feature type="signal peptide" evidence="1">
    <location>
        <begin position="1"/>
        <end position="19"/>
    </location>
</feature>
<dbReference type="Pfam" id="PF13568">
    <property type="entry name" value="OMP_b-brl_2"/>
    <property type="match status" value="1"/>
</dbReference>
<name>A0A2S7STH0_9BACT</name>
<evidence type="ECO:0000256" key="1">
    <source>
        <dbReference type="SAM" id="SignalP"/>
    </source>
</evidence>
<feature type="chain" id="PRO_5015524912" description="Outer membrane protein beta-barrel domain-containing protein" evidence="1">
    <location>
        <begin position="20"/>
        <end position="220"/>
    </location>
</feature>
<dbReference type="InterPro" id="IPR025665">
    <property type="entry name" value="Beta-barrel_OMP_2"/>
</dbReference>
<comment type="caution">
    <text evidence="3">The sequence shown here is derived from an EMBL/GenBank/DDBJ whole genome shotgun (WGS) entry which is preliminary data.</text>
</comment>
<gene>
    <name evidence="3" type="ORF">CJD36_016205</name>
</gene>
<dbReference type="Proteomes" id="UP000239872">
    <property type="component" value="Unassembled WGS sequence"/>
</dbReference>
<dbReference type="AlphaFoldDB" id="A0A2S7STH0"/>
<feature type="domain" description="Outer membrane protein beta-barrel" evidence="2">
    <location>
        <begin position="41"/>
        <end position="190"/>
    </location>
</feature>
<accession>A0A2S7STH0</accession>
<proteinExistence type="predicted"/>
<evidence type="ECO:0000313" key="3">
    <source>
        <dbReference type="EMBL" id="PQJ10230.1"/>
    </source>
</evidence>
<dbReference type="EMBL" id="PPSL01000004">
    <property type="protein sequence ID" value="PQJ10230.1"/>
    <property type="molecule type" value="Genomic_DNA"/>
</dbReference>
<sequence>MIKRCLILLLICLPLCLRAQFNMFAKEGEDLKKFTGALVMGLNFSQVDGDSYWGYHKVGLNAGAQVFIHFTPSIGISMELLYTRKGSRAATVTESPYVGTYIWKYYMDVNYVEVPIMLHYTEGKYDFELGASYARLINSNEYVITDQPVNIDAVGNRFNISDIDFTVGLTRHLYKNLLANIRYQYSLTSIRPPERIPIGYSYGNQGQFNNLFNLRLEYVF</sequence>